<sequence>MVKRTGKYQTVGPHSRLPVIGGVAVLISVVVVLVTALNDCTKEKQLRGLQAKIETEHKSPTIRAGNSIQLIVNELVLDDVTQIKYGDLLPTDGLLIQSNDLNIENRTVRSVVEEERKAAKREASGIIDIVPS</sequence>
<accession>A0AC35TRW2</accession>
<dbReference type="WBParaSite" id="RSKR_0000360250.1">
    <property type="protein sequence ID" value="RSKR_0000360250.1"/>
    <property type="gene ID" value="RSKR_0000360250"/>
</dbReference>
<organism evidence="1 2">
    <name type="scientific">Rhabditophanes sp. KR3021</name>
    <dbReference type="NCBI Taxonomy" id="114890"/>
    <lineage>
        <taxon>Eukaryota</taxon>
        <taxon>Metazoa</taxon>
        <taxon>Ecdysozoa</taxon>
        <taxon>Nematoda</taxon>
        <taxon>Chromadorea</taxon>
        <taxon>Rhabditida</taxon>
        <taxon>Tylenchina</taxon>
        <taxon>Panagrolaimomorpha</taxon>
        <taxon>Strongyloidoidea</taxon>
        <taxon>Alloionematidae</taxon>
        <taxon>Rhabditophanes</taxon>
    </lineage>
</organism>
<protein>
    <submittedName>
        <fullName evidence="2">Cation_ATPase_N domain-containing protein</fullName>
    </submittedName>
</protein>
<evidence type="ECO:0000313" key="1">
    <source>
        <dbReference type="Proteomes" id="UP000095286"/>
    </source>
</evidence>
<evidence type="ECO:0000313" key="2">
    <source>
        <dbReference type="WBParaSite" id="RSKR_0000360250.1"/>
    </source>
</evidence>
<reference evidence="2" key="1">
    <citation type="submission" date="2016-11" db="UniProtKB">
        <authorList>
            <consortium name="WormBaseParasite"/>
        </authorList>
    </citation>
    <scope>IDENTIFICATION</scope>
    <source>
        <strain evidence="2">KR3021</strain>
    </source>
</reference>
<proteinExistence type="predicted"/>
<dbReference type="Proteomes" id="UP000095286">
    <property type="component" value="Unplaced"/>
</dbReference>
<name>A0AC35TRW2_9BILA</name>